<dbReference type="InterPro" id="IPR000225">
    <property type="entry name" value="Armadillo"/>
</dbReference>
<evidence type="ECO:0000256" key="7">
    <source>
        <dbReference type="ARBA" id="ARBA00022927"/>
    </source>
</evidence>
<protein>
    <recommendedName>
        <fullName evidence="9">Importin-95</fullName>
    </recommendedName>
    <alternativeName>
        <fullName evidence="10">Karyopherin-95</fullName>
    </alternativeName>
</protein>
<dbReference type="InterPro" id="IPR011989">
    <property type="entry name" value="ARM-like"/>
</dbReference>
<dbReference type="InterPro" id="IPR016024">
    <property type="entry name" value="ARM-type_fold"/>
</dbReference>
<feature type="repeat" description="HEAT" evidence="11">
    <location>
        <begin position="324"/>
        <end position="368"/>
    </location>
</feature>
<dbReference type="Pfam" id="PF25574">
    <property type="entry name" value="TPR_IMB1"/>
    <property type="match status" value="1"/>
</dbReference>
<feature type="domain" description="Importin N-terminal" evidence="13">
    <location>
        <begin position="21"/>
        <end position="101"/>
    </location>
</feature>
<dbReference type="GO" id="GO:0005737">
    <property type="term" value="C:cytoplasm"/>
    <property type="evidence" value="ECO:0007669"/>
    <property type="project" value="UniProtKB-SubCell"/>
</dbReference>
<dbReference type="PROSITE" id="PS50166">
    <property type="entry name" value="IMPORTIN_B_NT"/>
    <property type="match status" value="1"/>
</dbReference>
<dbReference type="Pfam" id="PF13513">
    <property type="entry name" value="HEAT_EZ"/>
    <property type="match status" value="1"/>
</dbReference>
<keyword evidence="4" id="KW-0813">Transport</keyword>
<evidence type="ECO:0000256" key="1">
    <source>
        <dbReference type="ARBA" id="ARBA00004259"/>
    </source>
</evidence>
<keyword evidence="5" id="KW-0963">Cytoplasm</keyword>
<evidence type="ECO:0000313" key="14">
    <source>
        <dbReference type="EMBL" id="KAJ8462118.1"/>
    </source>
</evidence>
<evidence type="ECO:0000256" key="4">
    <source>
        <dbReference type="ARBA" id="ARBA00022448"/>
    </source>
</evidence>
<evidence type="ECO:0000256" key="5">
    <source>
        <dbReference type="ARBA" id="ARBA00022490"/>
    </source>
</evidence>
<dbReference type="GO" id="GO:0005635">
    <property type="term" value="C:nuclear envelope"/>
    <property type="evidence" value="ECO:0007669"/>
    <property type="project" value="UniProtKB-SubCell"/>
</dbReference>
<evidence type="ECO:0000256" key="3">
    <source>
        <dbReference type="ARBA" id="ARBA00010907"/>
    </source>
</evidence>
<keyword evidence="8" id="KW-0539">Nucleus</keyword>
<dbReference type="PANTHER" id="PTHR10527">
    <property type="entry name" value="IMPORTIN BETA"/>
    <property type="match status" value="1"/>
</dbReference>
<dbReference type="GO" id="GO:0006606">
    <property type="term" value="P:protein import into nucleus"/>
    <property type="evidence" value="ECO:0007669"/>
    <property type="project" value="InterPro"/>
</dbReference>
<dbReference type="AlphaFoldDB" id="A0AAD7TJV0"/>
<evidence type="ECO:0000256" key="6">
    <source>
        <dbReference type="ARBA" id="ARBA00022737"/>
    </source>
</evidence>
<keyword evidence="7" id="KW-0653">Protein transport</keyword>
<dbReference type="SMART" id="SM00913">
    <property type="entry name" value="IBN_N"/>
    <property type="match status" value="1"/>
</dbReference>
<keyword evidence="6" id="KW-0677">Repeat</keyword>
<feature type="compositionally biased region" description="Polar residues" evidence="12">
    <location>
        <begin position="1"/>
        <end position="12"/>
    </location>
</feature>
<dbReference type="InterPro" id="IPR040122">
    <property type="entry name" value="Importin_beta"/>
</dbReference>
<gene>
    <name evidence="14" type="ORF">ONZ51_g11107</name>
</gene>
<evidence type="ECO:0000259" key="13">
    <source>
        <dbReference type="PROSITE" id="PS50166"/>
    </source>
</evidence>
<evidence type="ECO:0000256" key="11">
    <source>
        <dbReference type="PROSITE-ProRule" id="PRU00103"/>
    </source>
</evidence>
<comment type="caution">
    <text evidence="14">The sequence shown here is derived from an EMBL/GenBank/DDBJ whole genome shotgun (WGS) entry which is preliminary data.</text>
</comment>
<evidence type="ECO:0000256" key="8">
    <source>
        <dbReference type="ARBA" id="ARBA00023242"/>
    </source>
</evidence>
<organism evidence="14 15">
    <name type="scientific">Trametes cubensis</name>
    <dbReference type="NCBI Taxonomy" id="1111947"/>
    <lineage>
        <taxon>Eukaryota</taxon>
        <taxon>Fungi</taxon>
        <taxon>Dikarya</taxon>
        <taxon>Basidiomycota</taxon>
        <taxon>Agaricomycotina</taxon>
        <taxon>Agaricomycetes</taxon>
        <taxon>Polyporales</taxon>
        <taxon>Polyporaceae</taxon>
        <taxon>Trametes</taxon>
    </lineage>
</organism>
<dbReference type="FunFam" id="1.25.10.10:FF:000027">
    <property type="entry name" value="Importin subunit beta-1"/>
    <property type="match status" value="1"/>
</dbReference>
<dbReference type="Gene3D" id="1.25.10.10">
    <property type="entry name" value="Leucine-rich Repeat Variant"/>
    <property type="match status" value="1"/>
</dbReference>
<name>A0AAD7TJV0_9APHY</name>
<dbReference type="SMART" id="SM00185">
    <property type="entry name" value="ARM"/>
    <property type="match status" value="3"/>
</dbReference>
<dbReference type="Proteomes" id="UP001215151">
    <property type="component" value="Unassembled WGS sequence"/>
</dbReference>
<dbReference type="InterPro" id="IPR001494">
    <property type="entry name" value="Importin-beta_N"/>
</dbReference>
<dbReference type="EMBL" id="JAPEVG010000494">
    <property type="protein sequence ID" value="KAJ8462118.1"/>
    <property type="molecule type" value="Genomic_DNA"/>
</dbReference>
<evidence type="ECO:0000256" key="10">
    <source>
        <dbReference type="ARBA" id="ARBA00083566"/>
    </source>
</evidence>
<evidence type="ECO:0000313" key="15">
    <source>
        <dbReference type="Proteomes" id="UP001215151"/>
    </source>
</evidence>
<evidence type="ECO:0000256" key="9">
    <source>
        <dbReference type="ARBA" id="ARBA00079884"/>
    </source>
</evidence>
<evidence type="ECO:0000256" key="12">
    <source>
        <dbReference type="SAM" id="MobiDB-lite"/>
    </source>
</evidence>
<dbReference type="SUPFAM" id="SSF48371">
    <property type="entry name" value="ARM repeat"/>
    <property type="match status" value="1"/>
</dbReference>
<proteinExistence type="inferred from homology"/>
<dbReference type="GO" id="GO:0031267">
    <property type="term" value="F:small GTPase binding"/>
    <property type="evidence" value="ECO:0007669"/>
    <property type="project" value="InterPro"/>
</dbReference>
<reference evidence="14" key="1">
    <citation type="submission" date="2022-11" db="EMBL/GenBank/DDBJ databases">
        <title>Genome Sequence of Cubamyces cubensis.</title>
        <authorList>
            <person name="Buettner E."/>
        </authorList>
    </citation>
    <scope>NUCLEOTIDE SEQUENCE</scope>
    <source>
        <strain evidence="14">MPL-01</strain>
    </source>
</reference>
<accession>A0AAD7TJV0</accession>
<comment type="subcellular location">
    <subcellularLocation>
        <location evidence="2">Cytoplasm</location>
    </subcellularLocation>
    <subcellularLocation>
        <location evidence="1">Nucleus envelope</location>
    </subcellularLocation>
</comment>
<dbReference type="InterPro" id="IPR058584">
    <property type="entry name" value="IMB1_TNPO1-like_TPR"/>
</dbReference>
<dbReference type="PROSITE" id="PS50077">
    <property type="entry name" value="HEAT_REPEAT"/>
    <property type="match status" value="1"/>
</dbReference>
<dbReference type="InterPro" id="IPR021133">
    <property type="entry name" value="HEAT_type_2"/>
</dbReference>
<keyword evidence="15" id="KW-1185">Reference proteome</keyword>
<comment type="similarity">
    <text evidence="3">Belongs to the importin beta family. Importin beta-1 subfamily.</text>
</comment>
<feature type="region of interest" description="Disordered" evidence="12">
    <location>
        <begin position="1"/>
        <end position="23"/>
    </location>
</feature>
<evidence type="ECO:0000256" key="2">
    <source>
        <dbReference type="ARBA" id="ARBA00004496"/>
    </source>
</evidence>
<sequence length="867" mass="94912">MNASELLANTLSPDAHTRDDATQKLESAARENFPAYVLMLASELVNESSLAHVRNAAGLALKNALSAREIARQTDYANRWLALDEGTRSKVKQDALMALASPAPKVGTVAAQVVSAIAAVELPQGQWMDVISILLGFVSEQSNTSLRVATLQAIGFTCEALQNKPEILSMRSNEILTAVIHGARKEESSQEVQLAAIQALLNSLEFVRDNFEREGERNYIMQVVCEATQNPSVPVQVGAFECLVKIMSLYYDKMNYYMERALFGLTVMGMKHSEPEIALQAIEFWSTVCELETELAWEASEANEYGEVPENESKFFAKIAMPEIVPVLLDLLTHQDEDADEDEWDVSKAAATCLGLLAQAVQDTIVAAVIPFIEANIRASDWHMREAAVMTFGSILDGPDPNVLTPLVNQALPILIDMMADSNIHVKDTVAWTLGRICDLLISTIQPDVHLHPLISALVTGLQDNPRIAANCCWALMNLADQLGYVEGDDQETFNQPSVLSPYYEGVVQALLRLTETTTSEGQHRTAAYEAITSFITHSTLDTIPVVQNTAVTILMRMEQLLGMQNQIVGADDRNNWNDLMSNFCAVITSVIRKLNDGIQPLADRIMTLLLQLINAAGKTSTLLEDAFLVVGALSAALEQGFAPYIPAFLPHLYPALKAHEDTQLCTVAVGIIGDISRALGDQTAQYSSAFMNVLLENLQSDVLNRNVKISILSCFGDIAMAIGPAFEPYLAATMGVLRQAGAVQPNPLDIDLVEYVSLLREGILEAYTGIVAGFKNTPKVDLLLPHVPSMLELVQRCLADSERTESTIKLAVGLVGDLADAFPNGQIKQFLLAEWIANELRMKSRVSPETKKTVRWAREMVKRATA</sequence>
<dbReference type="Pfam" id="PF03810">
    <property type="entry name" value="IBN_N"/>
    <property type="match status" value="1"/>
</dbReference>